<name>A0A224YHE3_9ACAR</name>
<organism evidence="1">
    <name type="scientific">Rhipicephalus zambeziensis</name>
    <dbReference type="NCBI Taxonomy" id="60191"/>
    <lineage>
        <taxon>Eukaryota</taxon>
        <taxon>Metazoa</taxon>
        <taxon>Ecdysozoa</taxon>
        <taxon>Arthropoda</taxon>
        <taxon>Chelicerata</taxon>
        <taxon>Arachnida</taxon>
        <taxon>Acari</taxon>
        <taxon>Parasitiformes</taxon>
        <taxon>Ixodida</taxon>
        <taxon>Ixodoidea</taxon>
        <taxon>Ixodidae</taxon>
        <taxon>Rhipicephalinae</taxon>
        <taxon>Rhipicephalus</taxon>
        <taxon>Rhipicephalus</taxon>
    </lineage>
</organism>
<reference evidence="1" key="1">
    <citation type="journal article" date="2017" name="Parasit. Vectors">
        <title>Sialotranscriptomics of Rhipicephalus zambeziensis reveals intricate expression profiles of secretory proteins and suggests tight temporal transcriptional regulation during blood-feeding.</title>
        <authorList>
            <person name="de Castro M.H."/>
            <person name="de Klerk D."/>
            <person name="Pienaar R."/>
            <person name="Rees D.J.G."/>
            <person name="Mans B.J."/>
        </authorList>
    </citation>
    <scope>NUCLEOTIDE SEQUENCE</scope>
    <source>
        <tissue evidence="1">Salivary glands</tissue>
    </source>
</reference>
<protein>
    <submittedName>
        <fullName evidence="1">Uncharacterized protein</fullName>
    </submittedName>
</protein>
<dbReference type="AlphaFoldDB" id="A0A224YHE3"/>
<accession>A0A224YHE3</accession>
<proteinExistence type="predicted"/>
<dbReference type="EMBL" id="GFPF01002054">
    <property type="protein sequence ID" value="MAA13200.1"/>
    <property type="molecule type" value="Transcribed_RNA"/>
</dbReference>
<sequence>MQYQSFLFLLSYVKKVHLKGEALTVTAMYQATKLGKACSFIGPHIVYCSNRHLLIEIKHSIMCAEPTTINILFDRSEQTI</sequence>
<evidence type="ECO:0000313" key="1">
    <source>
        <dbReference type="EMBL" id="MAA13200.1"/>
    </source>
</evidence>